<reference evidence="3" key="1">
    <citation type="submission" date="2017-11" db="EMBL/GenBank/DDBJ databases">
        <authorList>
            <person name="Duchaud E."/>
        </authorList>
    </citation>
    <scope>NUCLEOTIDE SEQUENCE [LARGE SCALE GENOMIC DNA]</scope>
    <source>
        <strain evidence="3">Tenacibaculum sp. TNO020</strain>
    </source>
</reference>
<gene>
    <name evidence="2" type="ORF">TNO020_430123</name>
</gene>
<dbReference type="OrthoDB" id="9786064at2"/>
<keyword evidence="3" id="KW-1185">Reference proteome</keyword>
<protein>
    <submittedName>
        <fullName evidence="2">Uncharacterized protein</fullName>
    </submittedName>
</protein>
<name>A0A2H1YJZ2_9FLAO</name>
<evidence type="ECO:0000313" key="2">
    <source>
        <dbReference type="EMBL" id="SOS75117.1"/>
    </source>
</evidence>
<dbReference type="AlphaFoldDB" id="A0A2H1YJZ2"/>
<feature type="transmembrane region" description="Helical" evidence="1">
    <location>
        <begin position="181"/>
        <end position="198"/>
    </location>
</feature>
<sequence>MRWAKFISTILHPIVIPTIGMLLYFILTPINLSRYQQYMMLGVVFVATYIIPILLLLFLKAIGYIKSYEVHSIEERKIPVFFMMSLLFLLGKFFLEITSIKDLSYLFFGVVFGLGFIYILFVTKIKASLHLLSMGAIIGYFMLFQQIHNIYTLPISMVFILLSGVLASARLRLKAHTVKEVYLGFFIGIASPFFAYYIL</sequence>
<feature type="transmembrane region" description="Helical" evidence="1">
    <location>
        <begin position="38"/>
        <end position="59"/>
    </location>
</feature>
<feature type="transmembrane region" description="Helical" evidence="1">
    <location>
        <begin position="7"/>
        <end position="26"/>
    </location>
</feature>
<keyword evidence="1" id="KW-0472">Membrane</keyword>
<dbReference type="RefSeq" id="WP_101917753.1">
    <property type="nucleotide sequence ID" value="NZ_JAFMUR010000004.1"/>
</dbReference>
<evidence type="ECO:0000256" key="1">
    <source>
        <dbReference type="SAM" id="Phobius"/>
    </source>
</evidence>
<dbReference type="EMBL" id="OENF01000038">
    <property type="protein sequence ID" value="SOS75117.1"/>
    <property type="molecule type" value="Genomic_DNA"/>
</dbReference>
<feature type="transmembrane region" description="Helical" evidence="1">
    <location>
        <begin position="80"/>
        <end position="97"/>
    </location>
</feature>
<accession>A0A2H1YJZ2</accession>
<feature type="transmembrane region" description="Helical" evidence="1">
    <location>
        <begin position="103"/>
        <end position="121"/>
    </location>
</feature>
<feature type="transmembrane region" description="Helical" evidence="1">
    <location>
        <begin position="150"/>
        <end position="169"/>
    </location>
</feature>
<dbReference type="Proteomes" id="UP000234211">
    <property type="component" value="Unassembled WGS sequence"/>
</dbReference>
<evidence type="ECO:0000313" key="3">
    <source>
        <dbReference type="Proteomes" id="UP000234211"/>
    </source>
</evidence>
<feature type="transmembrane region" description="Helical" evidence="1">
    <location>
        <begin position="128"/>
        <end position="144"/>
    </location>
</feature>
<keyword evidence="1" id="KW-0812">Transmembrane</keyword>
<organism evidence="2 3">
    <name type="scientific">Tenacibaculum piscium</name>
    <dbReference type="NCBI Taxonomy" id="1458515"/>
    <lineage>
        <taxon>Bacteria</taxon>
        <taxon>Pseudomonadati</taxon>
        <taxon>Bacteroidota</taxon>
        <taxon>Flavobacteriia</taxon>
        <taxon>Flavobacteriales</taxon>
        <taxon>Flavobacteriaceae</taxon>
        <taxon>Tenacibaculum</taxon>
    </lineage>
</organism>
<keyword evidence="1" id="KW-1133">Transmembrane helix</keyword>
<proteinExistence type="predicted"/>